<accession>A0A8H3LJ95</accession>
<reference evidence="1" key="1">
    <citation type="submission" date="2019-10" db="EMBL/GenBank/DDBJ databases">
        <title>Conservation and host-specific expression of non-tandemly repeated heterogenous ribosome RNA gene in arbuscular mycorrhizal fungi.</title>
        <authorList>
            <person name="Maeda T."/>
            <person name="Kobayashi Y."/>
            <person name="Nakagawa T."/>
            <person name="Ezawa T."/>
            <person name="Yamaguchi K."/>
            <person name="Bino T."/>
            <person name="Nishimoto Y."/>
            <person name="Shigenobu S."/>
            <person name="Kawaguchi M."/>
        </authorList>
    </citation>
    <scope>NUCLEOTIDE SEQUENCE</scope>
    <source>
        <strain evidence="1">HR1</strain>
    </source>
</reference>
<dbReference type="OrthoDB" id="2406811at2759"/>
<proteinExistence type="predicted"/>
<dbReference type="Proteomes" id="UP000615446">
    <property type="component" value="Unassembled WGS sequence"/>
</dbReference>
<evidence type="ECO:0000313" key="1">
    <source>
        <dbReference type="EMBL" id="GES86473.1"/>
    </source>
</evidence>
<sequence length="71" mass="7834">MSTSNTGPALKININHLSGRSTCEKPDIKHVGVCGSSANFPQNFFRKITQNKETKMTHRSIVNLKCCIQDG</sequence>
<name>A0A8H3LJ95_9GLOM</name>
<evidence type="ECO:0000313" key="2">
    <source>
        <dbReference type="Proteomes" id="UP000615446"/>
    </source>
</evidence>
<comment type="caution">
    <text evidence="1">The sequence shown here is derived from an EMBL/GenBank/DDBJ whole genome shotgun (WGS) entry which is preliminary data.</text>
</comment>
<dbReference type="EMBL" id="BLAL01000160">
    <property type="protein sequence ID" value="GES86473.1"/>
    <property type="molecule type" value="Genomic_DNA"/>
</dbReference>
<gene>
    <name evidence="1" type="ORF">RCL2_001352800</name>
</gene>
<protein>
    <submittedName>
        <fullName evidence="1">Uncharacterized protein</fullName>
    </submittedName>
</protein>
<organism evidence="1 2">
    <name type="scientific">Rhizophagus clarus</name>
    <dbReference type="NCBI Taxonomy" id="94130"/>
    <lineage>
        <taxon>Eukaryota</taxon>
        <taxon>Fungi</taxon>
        <taxon>Fungi incertae sedis</taxon>
        <taxon>Mucoromycota</taxon>
        <taxon>Glomeromycotina</taxon>
        <taxon>Glomeromycetes</taxon>
        <taxon>Glomerales</taxon>
        <taxon>Glomeraceae</taxon>
        <taxon>Rhizophagus</taxon>
    </lineage>
</organism>
<dbReference type="AlphaFoldDB" id="A0A8H3LJ95"/>